<keyword evidence="1" id="KW-0472">Membrane</keyword>
<evidence type="ECO:0000313" key="2">
    <source>
        <dbReference type="EMBL" id="RRS01462.1"/>
    </source>
</evidence>
<proteinExistence type="predicted"/>
<dbReference type="OrthoDB" id="5182103at2"/>
<accession>A0A426V3N8</accession>
<feature type="transmembrane region" description="Helical" evidence="1">
    <location>
        <begin position="108"/>
        <end position="130"/>
    </location>
</feature>
<organism evidence="2 3">
    <name type="scientific">Glycomyces terrestris</name>
    <dbReference type="NCBI Taxonomy" id="2493553"/>
    <lineage>
        <taxon>Bacteria</taxon>
        <taxon>Bacillati</taxon>
        <taxon>Actinomycetota</taxon>
        <taxon>Actinomycetes</taxon>
        <taxon>Glycomycetales</taxon>
        <taxon>Glycomycetaceae</taxon>
        <taxon>Glycomyces</taxon>
    </lineage>
</organism>
<protein>
    <submittedName>
        <fullName evidence="2">Uncharacterized protein</fullName>
    </submittedName>
</protein>
<evidence type="ECO:0000256" key="1">
    <source>
        <dbReference type="SAM" id="Phobius"/>
    </source>
</evidence>
<name>A0A426V3N8_9ACTN</name>
<keyword evidence="1" id="KW-0812">Transmembrane</keyword>
<evidence type="ECO:0000313" key="3">
    <source>
        <dbReference type="Proteomes" id="UP000277256"/>
    </source>
</evidence>
<dbReference type="AlphaFoldDB" id="A0A426V3N8"/>
<reference evidence="2 3" key="1">
    <citation type="submission" date="2018-12" db="EMBL/GenBank/DDBJ databases">
        <title>Glycomyces sp. YIM 121974 draft genome.</title>
        <authorList>
            <person name="Li Q."/>
        </authorList>
    </citation>
    <scope>NUCLEOTIDE SEQUENCE [LARGE SCALE GENOMIC DNA]</scope>
    <source>
        <strain evidence="2 3">YIM 121974</strain>
    </source>
</reference>
<keyword evidence="1" id="KW-1133">Transmembrane helix</keyword>
<comment type="caution">
    <text evidence="2">The sequence shown here is derived from an EMBL/GenBank/DDBJ whole genome shotgun (WGS) entry which is preliminary data.</text>
</comment>
<dbReference type="RefSeq" id="WP_125245940.1">
    <property type="nucleotide sequence ID" value="NZ_RSEB01000001.1"/>
</dbReference>
<dbReference type="Proteomes" id="UP000277256">
    <property type="component" value="Unassembled WGS sequence"/>
</dbReference>
<dbReference type="EMBL" id="RSEB01000001">
    <property type="protein sequence ID" value="RRS01462.1"/>
    <property type="molecule type" value="Genomic_DNA"/>
</dbReference>
<feature type="transmembrane region" description="Helical" evidence="1">
    <location>
        <begin position="74"/>
        <end position="96"/>
    </location>
</feature>
<keyword evidence="3" id="KW-1185">Reference proteome</keyword>
<sequence>MKQPQRARAVQWHLTADGSAVQAYPKALDHTDPKREAPKGLKYVRYATTRRLALADLYAFEEALDRTVARDGRVSSAAALTGVIGLAAMIVGWIVLPAIGVDGAWTQILRVAAIPVLVVGVAGVMFTPGLTARRIDGLRADAGLDVSTFEVLKEPDALALLHAPGTVSGPGIAGG</sequence>
<gene>
    <name evidence="2" type="ORF">EIW28_01430</name>
</gene>